<comment type="caution">
    <text evidence="6">The sequence shown here is derived from an EMBL/GenBank/DDBJ whole genome shotgun (WGS) entry which is preliminary data.</text>
</comment>
<evidence type="ECO:0000256" key="3">
    <source>
        <dbReference type="ARBA" id="ARBA00022741"/>
    </source>
</evidence>
<gene>
    <name evidence="6" type="ORF">COU96_00610</name>
</gene>
<evidence type="ECO:0000256" key="1">
    <source>
        <dbReference type="ARBA" id="ARBA00022598"/>
    </source>
</evidence>
<dbReference type="Proteomes" id="UP000229500">
    <property type="component" value="Unassembled WGS sequence"/>
</dbReference>
<keyword evidence="1" id="KW-0436">Ligase</keyword>
<keyword evidence="2" id="KW-0132">Cell division</keyword>
<dbReference type="GO" id="GO:0051301">
    <property type="term" value="P:cell division"/>
    <property type="evidence" value="ECO:0007669"/>
    <property type="project" value="UniProtKB-KW"/>
</dbReference>
<dbReference type="GO" id="GO:0004326">
    <property type="term" value="F:tetrahydrofolylpolyglutamate synthase activity"/>
    <property type="evidence" value="ECO:0007669"/>
    <property type="project" value="InterPro"/>
</dbReference>
<dbReference type="Pfam" id="PF21799">
    <property type="entry name" value="MurD-like_N"/>
    <property type="match status" value="1"/>
</dbReference>
<organism evidence="6 7">
    <name type="scientific">Candidatus Shapirobacteria bacterium CG10_big_fil_rev_8_21_14_0_10_38_14</name>
    <dbReference type="NCBI Taxonomy" id="1974483"/>
    <lineage>
        <taxon>Bacteria</taxon>
        <taxon>Candidatus Shapironibacteriota</taxon>
    </lineage>
</organism>
<dbReference type="InterPro" id="IPR005762">
    <property type="entry name" value="MurD"/>
</dbReference>
<dbReference type="Gene3D" id="3.40.50.720">
    <property type="entry name" value="NAD(P)-binding Rossmann-like Domain"/>
    <property type="match status" value="1"/>
</dbReference>
<evidence type="ECO:0008006" key="8">
    <source>
        <dbReference type="Google" id="ProtNLM"/>
    </source>
</evidence>
<reference evidence="7" key="1">
    <citation type="submission" date="2017-09" db="EMBL/GenBank/DDBJ databases">
        <title>Depth-based differentiation of microbial function through sediment-hosted aquifers and enrichment of novel symbionts in the deep terrestrial subsurface.</title>
        <authorList>
            <person name="Probst A.J."/>
            <person name="Ladd B."/>
            <person name="Jarett J.K."/>
            <person name="Geller-Mcgrath D.E."/>
            <person name="Sieber C.M.K."/>
            <person name="Emerson J.B."/>
            <person name="Anantharaman K."/>
            <person name="Thomas B.C."/>
            <person name="Malmstrom R."/>
            <person name="Stieglmeier M."/>
            <person name="Klingl A."/>
            <person name="Woyke T."/>
            <person name="Ryan C.M."/>
            <person name="Banfield J.F."/>
        </authorList>
    </citation>
    <scope>NUCLEOTIDE SEQUENCE [LARGE SCALE GENOMIC DNA]</scope>
</reference>
<protein>
    <recommendedName>
        <fullName evidence="8">UDP-N-acetylmuramoyl-L-alanine--D-glutamate ligase</fullName>
    </recommendedName>
</protein>
<keyword evidence="5" id="KW-0131">Cell cycle</keyword>
<dbReference type="PROSITE" id="PS01011">
    <property type="entry name" value="FOLYLPOLYGLU_SYNT_1"/>
    <property type="match status" value="1"/>
</dbReference>
<dbReference type="SUPFAM" id="SSF51735">
    <property type="entry name" value="NAD(P)-binding Rossmann-fold domains"/>
    <property type="match status" value="1"/>
</dbReference>
<name>A0A2M8L618_9BACT</name>
<dbReference type="SUPFAM" id="SSF53623">
    <property type="entry name" value="MurD-like peptide ligases, catalytic domain"/>
    <property type="match status" value="1"/>
</dbReference>
<dbReference type="AlphaFoldDB" id="A0A2M8L618"/>
<evidence type="ECO:0000256" key="5">
    <source>
        <dbReference type="ARBA" id="ARBA00023306"/>
    </source>
</evidence>
<accession>A0A2M8L618</accession>
<dbReference type="Gene3D" id="3.40.1190.10">
    <property type="entry name" value="Mur-like, catalytic domain"/>
    <property type="match status" value="1"/>
</dbReference>
<dbReference type="GO" id="GO:0005737">
    <property type="term" value="C:cytoplasm"/>
    <property type="evidence" value="ECO:0007669"/>
    <property type="project" value="InterPro"/>
</dbReference>
<dbReference type="InterPro" id="IPR036565">
    <property type="entry name" value="Mur-like_cat_sf"/>
</dbReference>
<keyword evidence="4" id="KW-0067">ATP-binding</keyword>
<dbReference type="InterPro" id="IPR018109">
    <property type="entry name" value="Folylpolyglutamate_synth_CS"/>
</dbReference>
<dbReference type="PANTHER" id="PTHR43692">
    <property type="entry name" value="UDP-N-ACETYLMURAMOYLALANINE--D-GLUTAMATE LIGASE"/>
    <property type="match status" value="1"/>
</dbReference>
<dbReference type="GO" id="GO:0005524">
    <property type="term" value="F:ATP binding"/>
    <property type="evidence" value="ECO:0007669"/>
    <property type="project" value="UniProtKB-KW"/>
</dbReference>
<dbReference type="GO" id="GO:0008360">
    <property type="term" value="P:regulation of cell shape"/>
    <property type="evidence" value="ECO:0007669"/>
    <property type="project" value="InterPro"/>
</dbReference>
<keyword evidence="3" id="KW-0547">Nucleotide-binding</keyword>
<proteinExistence type="predicted"/>
<dbReference type="GO" id="GO:0008764">
    <property type="term" value="F:UDP-N-acetylmuramoylalanine-D-glutamate ligase activity"/>
    <property type="evidence" value="ECO:0007669"/>
    <property type="project" value="InterPro"/>
</dbReference>
<evidence type="ECO:0000256" key="4">
    <source>
        <dbReference type="ARBA" id="ARBA00022840"/>
    </source>
</evidence>
<feature type="non-terminal residue" evidence="6">
    <location>
        <position position="149"/>
    </location>
</feature>
<sequence length="149" mass="16531">MAEFTNKKIAVLGLGIEGQDICKFLIKHRAKNITLFDQKTPKELGDTYQNFKFQISNFKLGPDYLKGGLTDFDMIFRSPALKLSLPEIAEAKKKGSIVTSATKLFFDLCPAKIIGVTGTKGKGTTATLIYNILRDYTSVTAKYKILKKA</sequence>
<evidence type="ECO:0000313" key="7">
    <source>
        <dbReference type="Proteomes" id="UP000229500"/>
    </source>
</evidence>
<dbReference type="EMBL" id="PFEL01000029">
    <property type="protein sequence ID" value="PJE69281.1"/>
    <property type="molecule type" value="Genomic_DNA"/>
</dbReference>
<evidence type="ECO:0000256" key="2">
    <source>
        <dbReference type="ARBA" id="ARBA00022618"/>
    </source>
</evidence>
<dbReference type="PANTHER" id="PTHR43692:SF1">
    <property type="entry name" value="UDP-N-ACETYLMURAMOYLALANINE--D-GLUTAMATE LIGASE"/>
    <property type="match status" value="1"/>
</dbReference>
<evidence type="ECO:0000313" key="6">
    <source>
        <dbReference type="EMBL" id="PJE69281.1"/>
    </source>
</evidence>
<dbReference type="InterPro" id="IPR036291">
    <property type="entry name" value="NAD(P)-bd_dom_sf"/>
</dbReference>